<dbReference type="AlphaFoldDB" id="A0A037ZHN0"/>
<feature type="transmembrane region" description="Helical" evidence="7">
    <location>
        <begin position="34"/>
        <end position="55"/>
    </location>
</feature>
<keyword evidence="4 7" id="KW-0812">Transmembrane</keyword>
<feature type="transmembrane region" description="Helical" evidence="7">
    <location>
        <begin position="126"/>
        <end position="149"/>
    </location>
</feature>
<dbReference type="STRING" id="1454373.ACMU_09105"/>
<keyword evidence="5 7" id="KW-1133">Transmembrane helix</keyword>
<dbReference type="GO" id="GO:0016020">
    <property type="term" value="C:membrane"/>
    <property type="evidence" value="ECO:0007669"/>
    <property type="project" value="UniProtKB-SubCell"/>
</dbReference>
<protein>
    <submittedName>
        <fullName evidence="8">Malonate transporter</fullName>
    </submittedName>
</protein>
<feature type="transmembrane region" description="Helical" evidence="7">
    <location>
        <begin position="67"/>
        <end position="88"/>
    </location>
</feature>
<evidence type="ECO:0000256" key="6">
    <source>
        <dbReference type="ARBA" id="ARBA00023136"/>
    </source>
</evidence>
<evidence type="ECO:0000256" key="7">
    <source>
        <dbReference type="SAM" id="Phobius"/>
    </source>
</evidence>
<evidence type="ECO:0000256" key="3">
    <source>
        <dbReference type="ARBA" id="ARBA00022475"/>
    </source>
</evidence>
<keyword evidence="3" id="KW-1003">Cell membrane</keyword>
<proteinExistence type="predicted"/>
<dbReference type="PANTHER" id="PTHR36838">
    <property type="entry name" value="AUXIN EFFLUX CARRIER FAMILY PROTEIN"/>
    <property type="match status" value="1"/>
</dbReference>
<organism evidence="8 9">
    <name type="scientific">Actibacterium mucosum KCTC 23349</name>
    <dbReference type="NCBI Taxonomy" id="1454373"/>
    <lineage>
        <taxon>Bacteria</taxon>
        <taxon>Pseudomonadati</taxon>
        <taxon>Pseudomonadota</taxon>
        <taxon>Alphaproteobacteria</taxon>
        <taxon>Rhodobacterales</taxon>
        <taxon>Roseobacteraceae</taxon>
        <taxon>Actibacterium</taxon>
    </lineage>
</organism>
<feature type="transmembrane region" description="Helical" evidence="7">
    <location>
        <begin position="161"/>
        <end position="187"/>
    </location>
</feature>
<dbReference type="Pfam" id="PF03547">
    <property type="entry name" value="Mem_trans"/>
    <property type="match status" value="1"/>
</dbReference>
<keyword evidence="9" id="KW-1185">Reference proteome</keyword>
<dbReference type="PANTHER" id="PTHR36838:SF1">
    <property type="entry name" value="SLR1864 PROTEIN"/>
    <property type="match status" value="1"/>
</dbReference>
<feature type="transmembrane region" description="Helical" evidence="7">
    <location>
        <begin position="199"/>
        <end position="219"/>
    </location>
</feature>
<evidence type="ECO:0000313" key="8">
    <source>
        <dbReference type="EMBL" id="KAJ55915.1"/>
    </source>
</evidence>
<accession>A0A037ZHN0</accession>
<keyword evidence="2" id="KW-0813">Transport</keyword>
<dbReference type="GO" id="GO:0055085">
    <property type="term" value="P:transmembrane transport"/>
    <property type="evidence" value="ECO:0007669"/>
    <property type="project" value="InterPro"/>
</dbReference>
<dbReference type="RefSeq" id="WP_035257974.1">
    <property type="nucleotide sequence ID" value="NZ_JFKE01000003.1"/>
</dbReference>
<reference evidence="8 9" key="1">
    <citation type="submission" date="2014-03" db="EMBL/GenBank/DDBJ databases">
        <title>Draft Genome Sequence of Actibacterium mucosum KCTC 23349, a Marine Alphaproteobacterium with Complex Ionic Requirements Isolated from Mediterranean Seawater at Malvarrosa Beach, Valencia, Spain.</title>
        <authorList>
            <person name="Arahal D.R."/>
            <person name="Shao Z."/>
            <person name="Lai Q."/>
            <person name="Pujalte M.J."/>
        </authorList>
    </citation>
    <scope>NUCLEOTIDE SEQUENCE [LARGE SCALE GENOMIC DNA]</scope>
    <source>
        <strain evidence="8 9">KCTC 23349</strain>
    </source>
</reference>
<feature type="transmembrane region" description="Helical" evidence="7">
    <location>
        <begin position="257"/>
        <end position="276"/>
    </location>
</feature>
<feature type="transmembrane region" description="Helical" evidence="7">
    <location>
        <begin position="6"/>
        <end position="22"/>
    </location>
</feature>
<gene>
    <name evidence="8" type="ORF">ACMU_09105</name>
</gene>
<keyword evidence="6 7" id="KW-0472">Membrane</keyword>
<evidence type="ECO:0000256" key="2">
    <source>
        <dbReference type="ARBA" id="ARBA00022448"/>
    </source>
</evidence>
<evidence type="ECO:0000256" key="4">
    <source>
        <dbReference type="ARBA" id="ARBA00022692"/>
    </source>
</evidence>
<feature type="transmembrane region" description="Helical" evidence="7">
    <location>
        <begin position="285"/>
        <end position="305"/>
    </location>
</feature>
<dbReference type="InterPro" id="IPR004776">
    <property type="entry name" value="Mem_transp_PIN-like"/>
</dbReference>
<evidence type="ECO:0000313" key="9">
    <source>
        <dbReference type="Proteomes" id="UP000026249"/>
    </source>
</evidence>
<feature type="transmembrane region" description="Helical" evidence="7">
    <location>
        <begin position="95"/>
        <end position="114"/>
    </location>
</feature>
<dbReference type="OrthoDB" id="9810457at2"/>
<dbReference type="Proteomes" id="UP000026249">
    <property type="component" value="Unassembled WGS sequence"/>
</dbReference>
<dbReference type="EMBL" id="JFKE01000003">
    <property type="protein sequence ID" value="KAJ55915.1"/>
    <property type="molecule type" value="Genomic_DNA"/>
</dbReference>
<feature type="transmembrane region" description="Helical" evidence="7">
    <location>
        <begin position="226"/>
        <end position="245"/>
    </location>
</feature>
<name>A0A037ZHN0_9RHOB</name>
<comment type="subcellular location">
    <subcellularLocation>
        <location evidence="1">Membrane</location>
        <topology evidence="1">Multi-pass membrane protein</topology>
    </subcellularLocation>
</comment>
<evidence type="ECO:0000256" key="5">
    <source>
        <dbReference type="ARBA" id="ARBA00022989"/>
    </source>
</evidence>
<evidence type="ECO:0000256" key="1">
    <source>
        <dbReference type="ARBA" id="ARBA00004141"/>
    </source>
</evidence>
<sequence>MALMVQVILPVAILVACGYLAARFRVLGEAAVDGLMLFSQKFAIPCLLFAAIARLDLATQFRGTLLASYYVGALCVFTLGFLGARFLFGRPWQDSVAIGFAAFFSNSVLLGLPVTERAYGADALQANFALISINAPLCYCVGVTAMELLRFSGASSLVKLRAVLSAMFSNVLVVAIMCGFVVNLGAIPVPDTLWQVIDMAAAAALPVALFGLGGVLLRYRPEGDMATILFICALSLLINPAIVWTMGQTLDLTTAQFRSAVITAAMAPGVNVYLFADFYGVGRRVAASSVLLGTVLSILSVWMWLSILP</sequence>
<comment type="caution">
    <text evidence="8">The sequence shown here is derived from an EMBL/GenBank/DDBJ whole genome shotgun (WGS) entry which is preliminary data.</text>
</comment>